<gene>
    <name evidence="6" type="ORF">BDP27DRAFT_1466911</name>
</gene>
<proteinExistence type="predicted"/>
<dbReference type="InterPro" id="IPR002893">
    <property type="entry name" value="Znf_MYND"/>
</dbReference>
<dbReference type="SUPFAM" id="SSF144232">
    <property type="entry name" value="HIT/MYND zinc finger-like"/>
    <property type="match status" value="1"/>
</dbReference>
<keyword evidence="1" id="KW-0479">Metal-binding</keyword>
<evidence type="ECO:0000313" key="6">
    <source>
        <dbReference type="EMBL" id="KAF9064947.1"/>
    </source>
</evidence>
<evidence type="ECO:0000313" key="7">
    <source>
        <dbReference type="Proteomes" id="UP000772434"/>
    </source>
</evidence>
<dbReference type="OrthoDB" id="2900625at2759"/>
<name>A0A9P5PLY1_9AGAR</name>
<dbReference type="Gene3D" id="6.10.140.2220">
    <property type="match status" value="1"/>
</dbReference>
<dbReference type="Pfam" id="PF01753">
    <property type="entry name" value="zf-MYND"/>
    <property type="match status" value="1"/>
</dbReference>
<protein>
    <recommendedName>
        <fullName evidence="5">MYND-type domain-containing protein</fullName>
    </recommendedName>
</protein>
<feature type="domain" description="MYND-type" evidence="5">
    <location>
        <begin position="450"/>
        <end position="494"/>
    </location>
</feature>
<evidence type="ECO:0000256" key="1">
    <source>
        <dbReference type="ARBA" id="ARBA00022723"/>
    </source>
</evidence>
<keyword evidence="7" id="KW-1185">Reference proteome</keyword>
<dbReference type="PROSITE" id="PS50865">
    <property type="entry name" value="ZF_MYND_2"/>
    <property type="match status" value="1"/>
</dbReference>
<dbReference type="EMBL" id="JADNRY010000111">
    <property type="protein sequence ID" value="KAF9064947.1"/>
    <property type="molecule type" value="Genomic_DNA"/>
</dbReference>
<organism evidence="6 7">
    <name type="scientific">Rhodocollybia butyracea</name>
    <dbReference type="NCBI Taxonomy" id="206335"/>
    <lineage>
        <taxon>Eukaryota</taxon>
        <taxon>Fungi</taxon>
        <taxon>Dikarya</taxon>
        <taxon>Basidiomycota</taxon>
        <taxon>Agaricomycotina</taxon>
        <taxon>Agaricomycetes</taxon>
        <taxon>Agaricomycetidae</taxon>
        <taxon>Agaricales</taxon>
        <taxon>Marasmiineae</taxon>
        <taxon>Omphalotaceae</taxon>
        <taxon>Rhodocollybia</taxon>
    </lineage>
</organism>
<sequence>MCSSCETRYSCETHYSSSSRLRVKLLKQRASRRALSSGKPLNASQLQAVRDLCSEVEWPNSNWSWEKYVDILPVLHFLMQHQPLSKATASTSLTDVETTSLEILYNICIGFGCRRTAHDNRHVVVSLFQQSLPDIFAWSSFLIESYVDGEHMVDEELEDATSRMIGTIALLFEFLLAEDGIQLSQDMQKFQYAGDLIVRVHLYTLVRIDLTLPHTSVVVSHFSLGILENLLPDLLKTDSFWGPLYDKGVRDLNPRLMPLFVRTLSQLVQEPSLNYGALNVWFKTLAFTCSRTLFRHLLKHRSVYFITYFFRRLSKDLSRGPIAMQDSNIIKAWTTGALYLHHALSVGGKSGVILALKGGLLEALWKLSQVAEQYDHDDMDRFGRLLNVISTYSLYRSVQKRLEYHLLKSPVTWAQKIESGSEIKSRHIWSQFKQVIEGRIRFGNECEMGMTMCSNPECTSPPNIKLFRCARCQVTLYCGRSCQESDWTRHCKLCHLEVQNQHEKSFAQRKK</sequence>
<evidence type="ECO:0000259" key="5">
    <source>
        <dbReference type="PROSITE" id="PS50865"/>
    </source>
</evidence>
<keyword evidence="2 4" id="KW-0863">Zinc-finger</keyword>
<evidence type="ECO:0000256" key="3">
    <source>
        <dbReference type="ARBA" id="ARBA00022833"/>
    </source>
</evidence>
<dbReference type="AlphaFoldDB" id="A0A9P5PLY1"/>
<comment type="caution">
    <text evidence="6">The sequence shown here is derived from an EMBL/GenBank/DDBJ whole genome shotgun (WGS) entry which is preliminary data.</text>
</comment>
<dbReference type="GO" id="GO:0008270">
    <property type="term" value="F:zinc ion binding"/>
    <property type="evidence" value="ECO:0007669"/>
    <property type="project" value="UniProtKB-KW"/>
</dbReference>
<evidence type="ECO:0000256" key="4">
    <source>
        <dbReference type="PROSITE-ProRule" id="PRU00134"/>
    </source>
</evidence>
<dbReference type="PROSITE" id="PS01360">
    <property type="entry name" value="ZF_MYND_1"/>
    <property type="match status" value="1"/>
</dbReference>
<reference evidence="6" key="1">
    <citation type="submission" date="2020-11" db="EMBL/GenBank/DDBJ databases">
        <authorList>
            <consortium name="DOE Joint Genome Institute"/>
            <person name="Ahrendt S."/>
            <person name="Riley R."/>
            <person name="Andreopoulos W."/>
            <person name="Labutti K."/>
            <person name="Pangilinan J."/>
            <person name="Ruiz-Duenas F.J."/>
            <person name="Barrasa J.M."/>
            <person name="Sanchez-Garcia M."/>
            <person name="Camarero S."/>
            <person name="Miyauchi S."/>
            <person name="Serrano A."/>
            <person name="Linde D."/>
            <person name="Babiker R."/>
            <person name="Drula E."/>
            <person name="Ayuso-Fernandez I."/>
            <person name="Pacheco R."/>
            <person name="Padilla G."/>
            <person name="Ferreira P."/>
            <person name="Barriuso J."/>
            <person name="Kellner H."/>
            <person name="Castanera R."/>
            <person name="Alfaro M."/>
            <person name="Ramirez L."/>
            <person name="Pisabarro A.G."/>
            <person name="Kuo A."/>
            <person name="Tritt A."/>
            <person name="Lipzen A."/>
            <person name="He G."/>
            <person name="Yan M."/>
            <person name="Ng V."/>
            <person name="Cullen D."/>
            <person name="Martin F."/>
            <person name="Rosso M.-N."/>
            <person name="Henrissat B."/>
            <person name="Hibbett D."/>
            <person name="Martinez A.T."/>
            <person name="Grigoriev I.V."/>
        </authorList>
    </citation>
    <scope>NUCLEOTIDE SEQUENCE</scope>
    <source>
        <strain evidence="6">AH 40177</strain>
    </source>
</reference>
<keyword evidence="3" id="KW-0862">Zinc</keyword>
<dbReference type="Proteomes" id="UP000772434">
    <property type="component" value="Unassembled WGS sequence"/>
</dbReference>
<accession>A0A9P5PLY1</accession>
<evidence type="ECO:0000256" key="2">
    <source>
        <dbReference type="ARBA" id="ARBA00022771"/>
    </source>
</evidence>